<evidence type="ECO:0000313" key="7">
    <source>
        <dbReference type="EMBL" id="NHC13786.1"/>
    </source>
</evidence>
<accession>A0ABX0GVQ7</accession>
<evidence type="ECO:0000256" key="2">
    <source>
        <dbReference type="ARBA" id="ARBA00022475"/>
    </source>
</evidence>
<dbReference type="SUPFAM" id="SSF103473">
    <property type="entry name" value="MFS general substrate transporter"/>
    <property type="match status" value="1"/>
</dbReference>
<evidence type="ECO:0000256" key="1">
    <source>
        <dbReference type="ARBA" id="ARBA00004651"/>
    </source>
</evidence>
<feature type="transmembrane region" description="Helical" evidence="6">
    <location>
        <begin position="77"/>
        <end position="97"/>
    </location>
</feature>
<dbReference type="EMBL" id="JAANNP010000003">
    <property type="protein sequence ID" value="NHC13786.1"/>
    <property type="molecule type" value="Genomic_DNA"/>
</dbReference>
<dbReference type="PANTHER" id="PTHR23513">
    <property type="entry name" value="INTEGRAL MEMBRANE EFFLUX PROTEIN-RELATED"/>
    <property type="match status" value="1"/>
</dbReference>
<keyword evidence="4 6" id="KW-1133">Transmembrane helix</keyword>
<organism evidence="7 8">
    <name type="scientific">Motilibacter deserti</name>
    <dbReference type="NCBI Taxonomy" id="2714956"/>
    <lineage>
        <taxon>Bacteria</taxon>
        <taxon>Bacillati</taxon>
        <taxon>Actinomycetota</taxon>
        <taxon>Actinomycetes</taxon>
        <taxon>Motilibacterales</taxon>
        <taxon>Motilibacteraceae</taxon>
        <taxon>Motilibacter</taxon>
    </lineage>
</organism>
<name>A0ABX0GVQ7_9ACTN</name>
<sequence>MLRVPAFRRLFLSRTASLLGDAIAPVALAFAVLGEGGGSATDLGLLLTARTLAEVLLLLVGGTLADRLPRFRLMAGADLLGGLAQAGLAAMFLAGAYSLGPLLALSALSGAATALFLPASTGALPLVVDAGQLQPANALVRVAQNVSMIAGAALAGLLVAVVGAGWALAVDGATFLVSALLLIGVRARPQVKAAPASALADLREGWREFVSREWVWVVVLQFAVLTTCTAAGMRVLGPLVAERDLGGAGPWSAVLTGQAVGLLAGSFLVLRVRPRFPIRVATYATFGFVLPMALLALGSPLWLLVAAAFVNGVCADVFVVLWYTALQTHVPEDRLARVSAYDALGSFALNPLGLAVVGPVTAVIGVTRALWACVGLAVLVNALALLSRSVRRLPAGAP</sequence>
<dbReference type="InterPro" id="IPR022324">
    <property type="entry name" value="Bacilysin_exporter_BacE_put"/>
</dbReference>
<comment type="caution">
    <text evidence="7">The sequence shown here is derived from an EMBL/GenBank/DDBJ whole genome shotgun (WGS) entry which is preliminary data.</text>
</comment>
<dbReference type="Proteomes" id="UP000800981">
    <property type="component" value="Unassembled WGS sequence"/>
</dbReference>
<evidence type="ECO:0000256" key="5">
    <source>
        <dbReference type="ARBA" id="ARBA00023136"/>
    </source>
</evidence>
<feature type="transmembrane region" description="Helical" evidence="6">
    <location>
        <begin position="214"/>
        <end position="236"/>
    </location>
</feature>
<feature type="transmembrane region" description="Helical" evidence="6">
    <location>
        <begin position="276"/>
        <end position="295"/>
    </location>
</feature>
<protein>
    <submittedName>
        <fullName evidence="7">MFS transporter</fullName>
    </submittedName>
</protein>
<evidence type="ECO:0000256" key="6">
    <source>
        <dbReference type="SAM" id="Phobius"/>
    </source>
</evidence>
<keyword evidence="8" id="KW-1185">Reference proteome</keyword>
<feature type="transmembrane region" description="Helical" evidence="6">
    <location>
        <begin position="248"/>
        <end position="269"/>
    </location>
</feature>
<feature type="transmembrane region" description="Helical" evidence="6">
    <location>
        <begin position="45"/>
        <end position="65"/>
    </location>
</feature>
<dbReference type="Gene3D" id="1.20.1250.20">
    <property type="entry name" value="MFS general substrate transporter like domains"/>
    <property type="match status" value="1"/>
</dbReference>
<proteinExistence type="predicted"/>
<feature type="transmembrane region" description="Helical" evidence="6">
    <location>
        <begin position="139"/>
        <end position="160"/>
    </location>
</feature>
<evidence type="ECO:0000256" key="3">
    <source>
        <dbReference type="ARBA" id="ARBA00022692"/>
    </source>
</evidence>
<gene>
    <name evidence="7" type="ORF">G9H71_08330</name>
</gene>
<dbReference type="CDD" id="cd06173">
    <property type="entry name" value="MFS_MefA_like"/>
    <property type="match status" value="1"/>
</dbReference>
<comment type="subcellular location">
    <subcellularLocation>
        <location evidence="1">Cell membrane</location>
        <topology evidence="1">Multi-pass membrane protein</topology>
    </subcellularLocation>
</comment>
<evidence type="ECO:0000256" key="4">
    <source>
        <dbReference type="ARBA" id="ARBA00022989"/>
    </source>
</evidence>
<feature type="transmembrane region" description="Helical" evidence="6">
    <location>
        <begin position="338"/>
        <end position="357"/>
    </location>
</feature>
<dbReference type="InterPro" id="IPR036259">
    <property type="entry name" value="MFS_trans_sf"/>
</dbReference>
<keyword evidence="2" id="KW-1003">Cell membrane</keyword>
<keyword evidence="3 6" id="KW-0812">Transmembrane</keyword>
<feature type="transmembrane region" description="Helical" evidence="6">
    <location>
        <begin position="369"/>
        <end position="386"/>
    </location>
</feature>
<dbReference type="Pfam" id="PF07690">
    <property type="entry name" value="MFS_1"/>
    <property type="match status" value="1"/>
</dbReference>
<feature type="transmembrane region" description="Helical" evidence="6">
    <location>
        <begin position="301"/>
        <end position="326"/>
    </location>
</feature>
<reference evidence="7 8" key="1">
    <citation type="submission" date="2020-03" db="EMBL/GenBank/DDBJ databases">
        <title>Two novel Motilibacter sp.</title>
        <authorList>
            <person name="Liu S."/>
        </authorList>
    </citation>
    <scope>NUCLEOTIDE SEQUENCE [LARGE SCALE GENOMIC DNA]</scope>
    <source>
        <strain evidence="7 8">E257</strain>
    </source>
</reference>
<dbReference type="InterPro" id="IPR011701">
    <property type="entry name" value="MFS"/>
</dbReference>
<evidence type="ECO:0000313" key="8">
    <source>
        <dbReference type="Proteomes" id="UP000800981"/>
    </source>
</evidence>
<dbReference type="PRINTS" id="PR01988">
    <property type="entry name" value="EXPORTERBACE"/>
</dbReference>
<dbReference type="PANTHER" id="PTHR23513:SF11">
    <property type="entry name" value="STAPHYLOFERRIN A TRANSPORTER"/>
    <property type="match status" value="1"/>
</dbReference>
<keyword evidence="5 6" id="KW-0472">Membrane</keyword>